<dbReference type="CDD" id="cd04333">
    <property type="entry name" value="ProX_deacylase"/>
    <property type="match status" value="1"/>
</dbReference>
<dbReference type="OrthoDB" id="8536235at2"/>
<reference evidence="2 3" key="1">
    <citation type="submission" date="2019-04" db="EMBL/GenBank/DDBJ databases">
        <authorList>
            <person name="Jiang L."/>
        </authorList>
    </citation>
    <scope>NUCLEOTIDE SEQUENCE [LARGE SCALE GENOMIC DNA]</scope>
    <source>
        <strain evidence="2 3">YIM 131853</strain>
    </source>
</reference>
<dbReference type="Gene3D" id="3.90.960.10">
    <property type="entry name" value="YbaK/aminoacyl-tRNA synthetase-associated domain"/>
    <property type="match status" value="1"/>
</dbReference>
<dbReference type="SUPFAM" id="SSF55826">
    <property type="entry name" value="YbaK/ProRS associated domain"/>
    <property type="match status" value="1"/>
</dbReference>
<evidence type="ECO:0000313" key="3">
    <source>
        <dbReference type="Proteomes" id="UP000309133"/>
    </source>
</evidence>
<organism evidence="2 3">
    <name type="scientific">Naasia lichenicola</name>
    <dbReference type="NCBI Taxonomy" id="2565933"/>
    <lineage>
        <taxon>Bacteria</taxon>
        <taxon>Bacillati</taxon>
        <taxon>Actinomycetota</taxon>
        <taxon>Actinomycetes</taxon>
        <taxon>Micrococcales</taxon>
        <taxon>Microbacteriaceae</taxon>
        <taxon>Naasia</taxon>
    </lineage>
</organism>
<protein>
    <submittedName>
        <fullName evidence="2">YbaK/EbsC family protein</fullName>
    </submittedName>
</protein>
<feature type="domain" description="YbaK/aminoacyl-tRNA synthetase-associated" evidence="1">
    <location>
        <begin position="26"/>
        <end position="143"/>
    </location>
</feature>
<keyword evidence="3" id="KW-1185">Reference proteome</keyword>
<evidence type="ECO:0000313" key="2">
    <source>
        <dbReference type="EMBL" id="THG33134.1"/>
    </source>
</evidence>
<dbReference type="RefSeq" id="WP_136425915.1">
    <property type="nucleotide sequence ID" value="NZ_SSSM01000001.1"/>
</dbReference>
<comment type="caution">
    <text evidence="2">The sequence shown here is derived from an EMBL/GenBank/DDBJ whole genome shotgun (WGS) entry which is preliminary data.</text>
</comment>
<sequence>MHRNAERFRATLLELGESGAVQETAESAHTAADAAAALGVPVAAIVKSLVFEVDGAPVIVLASGPNRVDTELVGGALGGTVGKATAAVVKSATGYSIGGVPPFGYPAPLPTLIDEDLLALEILWAAAGMPNAVFPISPARLVELTGGTVARIH</sequence>
<dbReference type="GO" id="GO:0002161">
    <property type="term" value="F:aminoacyl-tRNA deacylase activity"/>
    <property type="evidence" value="ECO:0007669"/>
    <property type="project" value="InterPro"/>
</dbReference>
<name>A0A4S4FRY1_9MICO</name>
<dbReference type="InterPro" id="IPR036754">
    <property type="entry name" value="YbaK/aa-tRNA-synt-asso_dom_sf"/>
</dbReference>
<accession>A0A4S4FRY1</accession>
<proteinExistence type="predicted"/>
<dbReference type="PANTHER" id="PTHR30411">
    <property type="entry name" value="CYTOPLASMIC PROTEIN"/>
    <property type="match status" value="1"/>
</dbReference>
<dbReference type="PANTHER" id="PTHR30411:SF1">
    <property type="entry name" value="CYTOPLASMIC PROTEIN"/>
    <property type="match status" value="1"/>
</dbReference>
<evidence type="ECO:0000259" key="1">
    <source>
        <dbReference type="Pfam" id="PF04073"/>
    </source>
</evidence>
<dbReference type="EMBL" id="SSSM01000001">
    <property type="protein sequence ID" value="THG33134.1"/>
    <property type="molecule type" value="Genomic_DNA"/>
</dbReference>
<dbReference type="AlphaFoldDB" id="A0A4S4FRY1"/>
<gene>
    <name evidence="2" type="ORF">E6C64_01880</name>
</gene>
<dbReference type="Pfam" id="PF04073">
    <property type="entry name" value="tRNA_edit"/>
    <property type="match status" value="1"/>
</dbReference>
<dbReference type="Proteomes" id="UP000309133">
    <property type="component" value="Unassembled WGS sequence"/>
</dbReference>
<dbReference type="InterPro" id="IPR007214">
    <property type="entry name" value="YbaK/aa-tRNA-synth-assoc-dom"/>
</dbReference>